<reference evidence="3" key="1">
    <citation type="submission" date="2022-07" db="EMBL/GenBank/DDBJ databases">
        <title>Phylogenomic reconstructions and comparative analyses of Kickxellomycotina fungi.</title>
        <authorList>
            <person name="Reynolds N.K."/>
            <person name="Stajich J.E."/>
            <person name="Barry K."/>
            <person name="Grigoriev I.V."/>
            <person name="Crous P."/>
            <person name="Smith M.E."/>
        </authorList>
    </citation>
    <scope>NUCLEOTIDE SEQUENCE</scope>
    <source>
        <strain evidence="3">RSA 567</strain>
    </source>
</reference>
<keyword evidence="2" id="KW-0732">Signal</keyword>
<dbReference type="EMBL" id="JANBQB010000002">
    <property type="protein sequence ID" value="KAJ1985268.1"/>
    <property type="molecule type" value="Genomic_DNA"/>
</dbReference>
<feature type="compositionally biased region" description="Acidic residues" evidence="1">
    <location>
        <begin position="137"/>
        <end position="146"/>
    </location>
</feature>
<feature type="signal peptide" evidence="2">
    <location>
        <begin position="1"/>
        <end position="19"/>
    </location>
</feature>
<evidence type="ECO:0000256" key="1">
    <source>
        <dbReference type="SAM" id="MobiDB-lite"/>
    </source>
</evidence>
<sequence length="172" mass="17633">MKVSATLFACLALALRASAESSSDSAAPAPTSANDANVDAKYVYSLVKDDLTEEQKKCFDSSGCTLGMKCITDCVDDLPADKVEEATSCYDDCFKIDSTKDKENNGAQCVKKCHEGVANLVKSGDPKADASSSGGSDSEETSDSNDDSAAAASAPIALVLAAIPMAALVSAL</sequence>
<name>A0A9W8BB06_9FUNG</name>
<keyword evidence="4" id="KW-1185">Reference proteome</keyword>
<accession>A0A9W8BB06</accession>
<evidence type="ECO:0000313" key="4">
    <source>
        <dbReference type="Proteomes" id="UP001151582"/>
    </source>
</evidence>
<organism evidence="3 4">
    <name type="scientific">Dimargaris verticillata</name>
    <dbReference type="NCBI Taxonomy" id="2761393"/>
    <lineage>
        <taxon>Eukaryota</taxon>
        <taxon>Fungi</taxon>
        <taxon>Fungi incertae sedis</taxon>
        <taxon>Zoopagomycota</taxon>
        <taxon>Kickxellomycotina</taxon>
        <taxon>Dimargaritomycetes</taxon>
        <taxon>Dimargaritales</taxon>
        <taxon>Dimargaritaceae</taxon>
        <taxon>Dimargaris</taxon>
    </lineage>
</organism>
<evidence type="ECO:0008006" key="5">
    <source>
        <dbReference type="Google" id="ProtNLM"/>
    </source>
</evidence>
<evidence type="ECO:0000256" key="2">
    <source>
        <dbReference type="SAM" id="SignalP"/>
    </source>
</evidence>
<dbReference type="OrthoDB" id="5655794at2759"/>
<dbReference type="AlphaFoldDB" id="A0A9W8BB06"/>
<feature type="chain" id="PRO_5040750261" description="Extracellular membrane protein CFEM domain-containing protein" evidence="2">
    <location>
        <begin position="20"/>
        <end position="172"/>
    </location>
</feature>
<feature type="region of interest" description="Disordered" evidence="1">
    <location>
        <begin position="124"/>
        <end position="148"/>
    </location>
</feature>
<evidence type="ECO:0000313" key="3">
    <source>
        <dbReference type="EMBL" id="KAJ1985268.1"/>
    </source>
</evidence>
<proteinExistence type="predicted"/>
<protein>
    <recommendedName>
        <fullName evidence="5">Extracellular membrane protein CFEM domain-containing protein</fullName>
    </recommendedName>
</protein>
<gene>
    <name evidence="3" type="ORF">H4R34_000088</name>
</gene>
<comment type="caution">
    <text evidence="3">The sequence shown here is derived from an EMBL/GenBank/DDBJ whole genome shotgun (WGS) entry which is preliminary data.</text>
</comment>
<dbReference type="Proteomes" id="UP001151582">
    <property type="component" value="Unassembled WGS sequence"/>
</dbReference>